<comment type="caution">
    <text evidence="2">The sequence shown here is derived from an EMBL/GenBank/DDBJ whole genome shotgun (WGS) entry which is preliminary data.</text>
</comment>
<evidence type="ECO:0000313" key="3">
    <source>
        <dbReference type="Proteomes" id="UP000823046"/>
    </source>
</evidence>
<accession>A0ABQ7JCV2</accession>
<feature type="transmembrane region" description="Helical" evidence="1">
    <location>
        <begin position="94"/>
        <end position="116"/>
    </location>
</feature>
<name>A0ABQ7JCV2_9APIC</name>
<evidence type="ECO:0000313" key="2">
    <source>
        <dbReference type="EMBL" id="KAF8821873.1"/>
    </source>
</evidence>
<keyword evidence="1" id="KW-0472">Membrane</keyword>
<reference evidence="2 3" key="1">
    <citation type="journal article" date="2020" name="bioRxiv">
        <title>Metabolic contributions of an alphaproteobacterial endosymbiont in the apicomplexan Cardiosporidium cionae.</title>
        <authorList>
            <person name="Hunter E.S."/>
            <person name="Paight C.J."/>
            <person name="Lane C.E."/>
        </authorList>
    </citation>
    <scope>NUCLEOTIDE SEQUENCE [LARGE SCALE GENOMIC DNA]</scope>
    <source>
        <strain evidence="2">ESH_2018</strain>
    </source>
</reference>
<keyword evidence="1" id="KW-0812">Transmembrane</keyword>
<protein>
    <submittedName>
        <fullName evidence="2">Uncharacterized protein</fullName>
    </submittedName>
</protein>
<proteinExistence type="predicted"/>
<dbReference type="EMBL" id="JADAQX010000115">
    <property type="protein sequence ID" value="KAF8821873.1"/>
    <property type="molecule type" value="Genomic_DNA"/>
</dbReference>
<organism evidence="2 3">
    <name type="scientific">Cardiosporidium cionae</name>
    <dbReference type="NCBI Taxonomy" id="476202"/>
    <lineage>
        <taxon>Eukaryota</taxon>
        <taxon>Sar</taxon>
        <taxon>Alveolata</taxon>
        <taxon>Apicomplexa</taxon>
        <taxon>Aconoidasida</taxon>
        <taxon>Nephromycida</taxon>
        <taxon>Cardiosporidium</taxon>
    </lineage>
</organism>
<sequence length="141" mass="15942">MYRLFNAAAARDVTVVDNAIICVTCCGNFLEEAFSLRTIENYKDFQNPTPLLNAFGIACKNVPLWVRLLHIFNFCQIQVITLDLLLLPECNSQGLQTILCITTGIWWGIVVFGVFCRRKILVPPFLFDPLRPGGGIIREIH</sequence>
<evidence type="ECO:0000256" key="1">
    <source>
        <dbReference type="SAM" id="Phobius"/>
    </source>
</evidence>
<gene>
    <name evidence="2" type="ORF">IE077_001431</name>
</gene>
<keyword evidence="1" id="KW-1133">Transmembrane helix</keyword>
<dbReference type="Proteomes" id="UP000823046">
    <property type="component" value="Unassembled WGS sequence"/>
</dbReference>
<feature type="non-terminal residue" evidence="2">
    <location>
        <position position="141"/>
    </location>
</feature>
<keyword evidence="3" id="KW-1185">Reference proteome</keyword>